<accession>X1P4A6</accession>
<organism evidence="1">
    <name type="scientific">marine sediment metagenome</name>
    <dbReference type="NCBI Taxonomy" id="412755"/>
    <lineage>
        <taxon>unclassified sequences</taxon>
        <taxon>metagenomes</taxon>
        <taxon>ecological metagenomes</taxon>
    </lineage>
</organism>
<feature type="non-terminal residue" evidence="1">
    <location>
        <position position="1"/>
    </location>
</feature>
<gene>
    <name evidence="1" type="ORF">S06H3_52615</name>
</gene>
<comment type="caution">
    <text evidence="1">The sequence shown here is derived from an EMBL/GenBank/DDBJ whole genome shotgun (WGS) entry which is preliminary data.</text>
</comment>
<proteinExistence type="predicted"/>
<name>X1P4A6_9ZZZZ</name>
<reference evidence="1" key="1">
    <citation type="journal article" date="2014" name="Front. Microbiol.">
        <title>High frequency of phylogenetically diverse reductive dehalogenase-homologous genes in deep subseafloor sedimentary metagenomes.</title>
        <authorList>
            <person name="Kawai M."/>
            <person name="Futagami T."/>
            <person name="Toyoda A."/>
            <person name="Takaki Y."/>
            <person name="Nishi S."/>
            <person name="Hori S."/>
            <person name="Arai W."/>
            <person name="Tsubouchi T."/>
            <person name="Morono Y."/>
            <person name="Uchiyama I."/>
            <person name="Ito T."/>
            <person name="Fujiyama A."/>
            <person name="Inagaki F."/>
            <person name="Takami H."/>
        </authorList>
    </citation>
    <scope>NUCLEOTIDE SEQUENCE</scope>
    <source>
        <strain evidence="1">Expedition CK06-06</strain>
    </source>
</reference>
<evidence type="ECO:0000313" key="1">
    <source>
        <dbReference type="EMBL" id="GAI50683.1"/>
    </source>
</evidence>
<dbReference type="EMBL" id="BARV01033476">
    <property type="protein sequence ID" value="GAI50683.1"/>
    <property type="molecule type" value="Genomic_DNA"/>
</dbReference>
<dbReference type="AlphaFoldDB" id="X1P4A6"/>
<protein>
    <submittedName>
        <fullName evidence="1">Uncharacterized protein</fullName>
    </submittedName>
</protein>
<sequence length="216" mass="24055">PAVGAANANHQLEGTCPGDAVAGTYTLDIPEKHADYARPEVEGGPAPVEYTAKDAYKDGYIWIQGEGADRIKHEMHRIKRNDAGDGTSVRLYLFEQIKYSQDTPWITAYPNKYNNVVNRYNDIPTQKMGIVCVSLIAVSPNYHFWGLTWGPIWIPAWSATPGAEVNDREVYFKLPAGFIILPHEFTIGTNCYQRAGFVLPNTEYGGDMCIELQISP</sequence>